<accession>A0A7M7JGJ8</accession>
<evidence type="ECO:0000256" key="2">
    <source>
        <dbReference type="SAM" id="MobiDB-lite"/>
    </source>
</evidence>
<dbReference type="AlphaFoldDB" id="A0A7M7JGJ8"/>
<reference evidence="3" key="1">
    <citation type="submission" date="2021-01" db="UniProtKB">
        <authorList>
            <consortium name="EnsemblMetazoa"/>
        </authorList>
    </citation>
    <scope>IDENTIFICATION</scope>
</reference>
<sequence>MATTCVLIMGSVSAQENNVEDVFPLGVKAERQDENRLSRQFYNPSSTRANPSNERPQPYDFGYNIQDEYGNNQFRQESGDANGAVQGTYGYTDAFGIFRRVKYVADHDGYRLEMKSNEPGTKQESPASAVFQIEDPPQGAYRQVSTGGLSTSVLQSGRRPSVGSSRRFPAGSAAASSS</sequence>
<evidence type="ECO:0000313" key="3">
    <source>
        <dbReference type="EnsemblMetazoa" id="XP_022651748"/>
    </source>
</evidence>
<evidence type="ECO:0000256" key="1">
    <source>
        <dbReference type="PROSITE-ProRule" id="PRU00497"/>
    </source>
</evidence>
<dbReference type="PROSITE" id="PS51155">
    <property type="entry name" value="CHIT_BIND_RR_2"/>
    <property type="match status" value="1"/>
</dbReference>
<dbReference type="RefSeq" id="XP_022651749.1">
    <property type="nucleotide sequence ID" value="XM_022796014.1"/>
</dbReference>
<dbReference type="InterPro" id="IPR050468">
    <property type="entry name" value="Cuticle_Struct_Prot"/>
</dbReference>
<dbReference type="PANTHER" id="PTHR10380">
    <property type="entry name" value="CUTICLE PROTEIN"/>
    <property type="match status" value="1"/>
</dbReference>
<dbReference type="Pfam" id="PF00379">
    <property type="entry name" value="Chitin_bind_4"/>
    <property type="match status" value="1"/>
</dbReference>
<feature type="compositionally biased region" description="Polar residues" evidence="2">
    <location>
        <begin position="38"/>
        <end position="55"/>
    </location>
</feature>
<dbReference type="GO" id="GO:0062129">
    <property type="term" value="C:chitin-based extracellular matrix"/>
    <property type="evidence" value="ECO:0007669"/>
    <property type="project" value="TreeGrafter"/>
</dbReference>
<dbReference type="InterPro" id="IPR000618">
    <property type="entry name" value="Insect_cuticle"/>
</dbReference>
<dbReference type="RefSeq" id="XP_022651748.1">
    <property type="nucleotide sequence ID" value="XM_022796013.1"/>
</dbReference>
<dbReference type="PANTHER" id="PTHR10380:SF235">
    <property type="entry name" value="CUTICULAR PROTEIN 73D, ISOFORM B"/>
    <property type="match status" value="1"/>
</dbReference>
<dbReference type="GO" id="GO:0008010">
    <property type="term" value="F:structural constituent of chitin-based larval cuticle"/>
    <property type="evidence" value="ECO:0007669"/>
    <property type="project" value="TreeGrafter"/>
</dbReference>
<feature type="compositionally biased region" description="Low complexity" evidence="2">
    <location>
        <begin position="156"/>
        <end position="167"/>
    </location>
</feature>
<dbReference type="EnsemblMetazoa" id="XM_022796013">
    <property type="protein sequence ID" value="XP_022651748"/>
    <property type="gene ID" value="LOC111246435"/>
</dbReference>
<dbReference type="EnsemblMetazoa" id="XM_022796014">
    <property type="protein sequence ID" value="XP_022651749"/>
    <property type="gene ID" value="LOC111246435"/>
</dbReference>
<feature type="compositionally biased region" description="Polar residues" evidence="2">
    <location>
        <begin position="143"/>
        <end position="155"/>
    </location>
</feature>
<dbReference type="GeneID" id="111246435"/>
<name>A0A7M7JGJ8_VARDE</name>
<dbReference type="Proteomes" id="UP000594260">
    <property type="component" value="Unplaced"/>
</dbReference>
<evidence type="ECO:0000313" key="4">
    <source>
        <dbReference type="Proteomes" id="UP000594260"/>
    </source>
</evidence>
<organism evidence="3 4">
    <name type="scientific">Varroa destructor</name>
    <name type="common">Honeybee mite</name>
    <dbReference type="NCBI Taxonomy" id="109461"/>
    <lineage>
        <taxon>Eukaryota</taxon>
        <taxon>Metazoa</taxon>
        <taxon>Ecdysozoa</taxon>
        <taxon>Arthropoda</taxon>
        <taxon>Chelicerata</taxon>
        <taxon>Arachnida</taxon>
        <taxon>Acari</taxon>
        <taxon>Parasitiformes</taxon>
        <taxon>Mesostigmata</taxon>
        <taxon>Gamasina</taxon>
        <taxon>Dermanyssoidea</taxon>
        <taxon>Varroidae</taxon>
        <taxon>Varroa</taxon>
    </lineage>
</organism>
<keyword evidence="1" id="KW-0193">Cuticle</keyword>
<feature type="region of interest" description="Disordered" evidence="2">
    <location>
        <begin position="135"/>
        <end position="178"/>
    </location>
</feature>
<protein>
    <submittedName>
        <fullName evidence="3">Uncharacterized protein</fullName>
    </submittedName>
</protein>
<keyword evidence="4" id="KW-1185">Reference proteome</keyword>
<proteinExistence type="predicted"/>
<feature type="region of interest" description="Disordered" evidence="2">
    <location>
        <begin position="34"/>
        <end position="62"/>
    </location>
</feature>